<gene>
    <name evidence="4" type="ORF">G5V65_13060</name>
</gene>
<accession>A0A6M1TU32</accession>
<dbReference type="Gene3D" id="3.30.70.1070">
    <property type="entry name" value="Sporulation related repeat"/>
    <property type="match status" value="1"/>
</dbReference>
<evidence type="ECO:0000259" key="3">
    <source>
        <dbReference type="PROSITE" id="PS51724"/>
    </source>
</evidence>
<dbReference type="Proteomes" id="UP000474758">
    <property type="component" value="Unassembled WGS sequence"/>
</dbReference>
<feature type="region of interest" description="Disordered" evidence="1">
    <location>
        <begin position="86"/>
        <end position="115"/>
    </location>
</feature>
<evidence type="ECO:0000313" key="4">
    <source>
        <dbReference type="EMBL" id="NGQ91828.1"/>
    </source>
</evidence>
<dbReference type="PROSITE" id="PS51724">
    <property type="entry name" value="SPOR"/>
    <property type="match status" value="1"/>
</dbReference>
<dbReference type="SUPFAM" id="SSF110997">
    <property type="entry name" value="Sporulation related repeat"/>
    <property type="match status" value="1"/>
</dbReference>
<comment type="caution">
    <text evidence="4">The sequence shown here is derived from an EMBL/GenBank/DDBJ whole genome shotgun (WGS) entry which is preliminary data.</text>
</comment>
<protein>
    <submittedName>
        <fullName evidence="4">SPOR domain-containing protein</fullName>
    </submittedName>
</protein>
<organism evidence="4 5">
    <name type="scientific">Paragemmobacter kunshanensis</name>
    <dbReference type="NCBI Taxonomy" id="2583234"/>
    <lineage>
        <taxon>Bacteria</taxon>
        <taxon>Pseudomonadati</taxon>
        <taxon>Pseudomonadota</taxon>
        <taxon>Alphaproteobacteria</taxon>
        <taxon>Rhodobacterales</taxon>
        <taxon>Paracoccaceae</taxon>
        <taxon>Paragemmobacter</taxon>
    </lineage>
</organism>
<feature type="compositionally biased region" description="Low complexity" evidence="1">
    <location>
        <begin position="105"/>
        <end position="115"/>
    </location>
</feature>
<evidence type="ECO:0000256" key="2">
    <source>
        <dbReference type="SAM" id="SignalP"/>
    </source>
</evidence>
<dbReference type="InterPro" id="IPR036680">
    <property type="entry name" value="SPOR-like_sf"/>
</dbReference>
<feature type="domain" description="SPOR" evidence="3">
    <location>
        <begin position="309"/>
        <end position="386"/>
    </location>
</feature>
<dbReference type="AlphaFoldDB" id="A0A6M1TU32"/>
<feature type="chain" id="PRO_5027007572" evidence="2">
    <location>
        <begin position="23"/>
        <end position="386"/>
    </location>
</feature>
<feature type="signal peptide" evidence="2">
    <location>
        <begin position="1"/>
        <end position="22"/>
    </location>
</feature>
<reference evidence="4 5" key="1">
    <citation type="submission" date="2020-02" db="EMBL/GenBank/DDBJ databases">
        <title>Rhodobacter translucens sp. nov., a novel bacterium isolated from activated sludge.</title>
        <authorList>
            <person name="Liu J."/>
        </authorList>
    </citation>
    <scope>NUCLEOTIDE SEQUENCE [LARGE SCALE GENOMIC DNA]</scope>
    <source>
        <strain evidence="4 5">HX-7-19</strain>
    </source>
</reference>
<feature type="compositionally biased region" description="Pro residues" evidence="1">
    <location>
        <begin position="94"/>
        <end position="104"/>
    </location>
</feature>
<dbReference type="RefSeq" id="WP_165050805.1">
    <property type="nucleotide sequence ID" value="NZ_JAALFE010000012.1"/>
</dbReference>
<sequence>MFVKVLTGAILASVLGALGALAQSAGDIGGPRELPPPGFAGQQYVDSRGCVFLRAGMAGRVTWVPRVDRDRRAMCGYPPSTGGRAVAAAEAAPAPAPTPAPAPAPRRVAAAAEPPESSYVPAPVRVARPAAAPMAPAAPVVAAAPVAAPVPRAMAGGQGRIACSTAAPVAQRLPLTNGGTVVVCTRGDGTLEGLRAPVYPPGSAVGASLSPPEGARLVPLGQPAAIGSGSREARVAQHSAPVPKGYKPAWEDDRLNPLRGVGTAEGQAAQDQVWTRELPARQQVEAPMAVQAPAVTRSTKSAPAEAAPRAAAGGIFVQVGSFGVPANAAGASSRLAALGLPVALSKGRIGGKAVQVVLAGPFGSAADAQAALRAARGAGFGDAFLR</sequence>
<proteinExistence type="predicted"/>
<dbReference type="InterPro" id="IPR007730">
    <property type="entry name" value="SPOR-like_dom"/>
</dbReference>
<dbReference type="EMBL" id="JAALFE010000012">
    <property type="protein sequence ID" value="NGQ91828.1"/>
    <property type="molecule type" value="Genomic_DNA"/>
</dbReference>
<keyword evidence="5" id="KW-1185">Reference proteome</keyword>
<evidence type="ECO:0000256" key="1">
    <source>
        <dbReference type="SAM" id="MobiDB-lite"/>
    </source>
</evidence>
<name>A0A6M1TU32_9RHOB</name>
<evidence type="ECO:0000313" key="5">
    <source>
        <dbReference type="Proteomes" id="UP000474758"/>
    </source>
</evidence>
<dbReference type="Pfam" id="PF05036">
    <property type="entry name" value="SPOR"/>
    <property type="match status" value="1"/>
</dbReference>
<keyword evidence="2" id="KW-0732">Signal</keyword>
<dbReference type="GO" id="GO:0042834">
    <property type="term" value="F:peptidoglycan binding"/>
    <property type="evidence" value="ECO:0007669"/>
    <property type="project" value="InterPro"/>
</dbReference>